<feature type="region of interest" description="Disordered" evidence="5">
    <location>
        <begin position="1"/>
        <end position="21"/>
    </location>
</feature>
<evidence type="ECO:0000256" key="3">
    <source>
        <dbReference type="ARBA" id="ARBA00023004"/>
    </source>
</evidence>
<sequence length="256" mass="27645">MSPHLRALDDVLTPHPAGPDTPRVIAERLRGVGLVVLDGLTSRAEVLALASQVMDVTAHRDSDADGLTTIRDTGRHRGRSGFAGFTNGELAPHTERSGTPAPPRLMLLVCANPAPVGGESLLTDARAVHAELIQHRRDAAAALSTPRTAFFGAGDGHATQVFTAHADHRIAVRLRLDDLARWSPLVQPYVRDLRETAVAHQLSLPLAAGQGYLLDNSRWLHARNAFTGHRLCWRALGEPKFPLAPGFAPDRTWSHG</sequence>
<comment type="caution">
    <text evidence="7">The sequence shown here is derived from an EMBL/GenBank/DDBJ whole genome shotgun (WGS) entry which is preliminary data.</text>
</comment>
<dbReference type="SUPFAM" id="SSF51197">
    <property type="entry name" value="Clavaminate synthase-like"/>
    <property type="match status" value="1"/>
</dbReference>
<keyword evidence="7" id="KW-0223">Dioxygenase</keyword>
<comment type="cofactor">
    <cofactor evidence="1">
        <name>Fe(2+)</name>
        <dbReference type="ChEBI" id="CHEBI:29033"/>
    </cofactor>
</comment>
<evidence type="ECO:0000313" key="7">
    <source>
        <dbReference type="EMBL" id="MBE1530373.1"/>
    </source>
</evidence>
<dbReference type="Gene3D" id="3.60.130.10">
    <property type="entry name" value="Clavaminate synthase-like"/>
    <property type="match status" value="1"/>
</dbReference>
<feature type="domain" description="TauD/TfdA-like" evidence="6">
    <location>
        <begin position="14"/>
        <end position="235"/>
    </location>
</feature>
<organism evidence="7 8">
    <name type="scientific">Actinomadura algeriensis</name>
    <dbReference type="NCBI Taxonomy" id="1679523"/>
    <lineage>
        <taxon>Bacteria</taxon>
        <taxon>Bacillati</taxon>
        <taxon>Actinomycetota</taxon>
        <taxon>Actinomycetes</taxon>
        <taxon>Streptosporangiales</taxon>
        <taxon>Thermomonosporaceae</taxon>
        <taxon>Actinomadura</taxon>
    </lineage>
</organism>
<accession>A0ABR9JIX4</accession>
<feature type="region of interest" description="Disordered" evidence="5">
    <location>
        <begin position="67"/>
        <end position="99"/>
    </location>
</feature>
<dbReference type="Proteomes" id="UP000627838">
    <property type="component" value="Unassembled WGS sequence"/>
</dbReference>
<evidence type="ECO:0000256" key="2">
    <source>
        <dbReference type="ARBA" id="ARBA00023002"/>
    </source>
</evidence>
<dbReference type="PANTHER" id="PTHR10696">
    <property type="entry name" value="GAMMA-BUTYROBETAINE HYDROXYLASE-RELATED"/>
    <property type="match status" value="1"/>
</dbReference>
<evidence type="ECO:0000259" key="6">
    <source>
        <dbReference type="Pfam" id="PF02668"/>
    </source>
</evidence>
<dbReference type="InterPro" id="IPR042098">
    <property type="entry name" value="TauD-like_sf"/>
</dbReference>
<proteinExistence type="predicted"/>
<keyword evidence="8" id="KW-1185">Reference proteome</keyword>
<dbReference type="Pfam" id="PF02668">
    <property type="entry name" value="TauD"/>
    <property type="match status" value="1"/>
</dbReference>
<dbReference type="GO" id="GO:0051213">
    <property type="term" value="F:dioxygenase activity"/>
    <property type="evidence" value="ECO:0007669"/>
    <property type="project" value="UniProtKB-KW"/>
</dbReference>
<dbReference type="EMBL" id="JADBDZ010000001">
    <property type="protein sequence ID" value="MBE1530373.1"/>
    <property type="molecule type" value="Genomic_DNA"/>
</dbReference>
<evidence type="ECO:0000256" key="4">
    <source>
        <dbReference type="ARBA" id="ARBA00023194"/>
    </source>
</evidence>
<name>A0ABR9JIX4_9ACTN</name>
<dbReference type="RefSeq" id="WP_192757384.1">
    <property type="nucleotide sequence ID" value="NZ_JADBDZ010000001.1"/>
</dbReference>
<gene>
    <name evidence="7" type="ORF">H4W34_000206</name>
</gene>
<dbReference type="PANTHER" id="PTHR10696:SF56">
    <property type="entry name" value="TAUD_TFDA-LIKE DOMAIN-CONTAINING PROTEIN"/>
    <property type="match status" value="1"/>
</dbReference>
<evidence type="ECO:0000256" key="5">
    <source>
        <dbReference type="SAM" id="MobiDB-lite"/>
    </source>
</evidence>
<dbReference type="InterPro" id="IPR050411">
    <property type="entry name" value="AlphaKG_dependent_hydroxylases"/>
</dbReference>
<keyword evidence="3" id="KW-0408">Iron</keyword>
<evidence type="ECO:0000256" key="1">
    <source>
        <dbReference type="ARBA" id="ARBA00001954"/>
    </source>
</evidence>
<evidence type="ECO:0000313" key="8">
    <source>
        <dbReference type="Proteomes" id="UP000627838"/>
    </source>
</evidence>
<dbReference type="InterPro" id="IPR003819">
    <property type="entry name" value="TauD/TfdA-like"/>
</dbReference>
<reference evidence="7 8" key="1">
    <citation type="submission" date="2020-10" db="EMBL/GenBank/DDBJ databases">
        <title>Sequencing the genomes of 1000 actinobacteria strains.</title>
        <authorList>
            <person name="Klenk H.-P."/>
        </authorList>
    </citation>
    <scope>NUCLEOTIDE SEQUENCE [LARGE SCALE GENOMIC DNA]</scope>
    <source>
        <strain evidence="7 8">DSM 46744</strain>
    </source>
</reference>
<protein>
    <submittedName>
        <fullName evidence="7">Alpha-ketoglutarate-dependent taurine dioxygenase</fullName>
    </submittedName>
</protein>
<keyword evidence="2" id="KW-0560">Oxidoreductase</keyword>
<keyword evidence="4" id="KW-0045">Antibiotic biosynthesis</keyword>